<name>A0ABV0PTJ9_9TELE</name>
<evidence type="ECO:0000313" key="1">
    <source>
        <dbReference type="EMBL" id="MEQ2186743.1"/>
    </source>
</evidence>
<evidence type="ECO:0000313" key="2">
    <source>
        <dbReference type="Proteomes" id="UP001476798"/>
    </source>
</evidence>
<protein>
    <submittedName>
        <fullName evidence="1">Uncharacterized protein</fullName>
    </submittedName>
</protein>
<dbReference type="EMBL" id="JAHRIO010085520">
    <property type="protein sequence ID" value="MEQ2186743.1"/>
    <property type="molecule type" value="Genomic_DNA"/>
</dbReference>
<sequence>MSAACISQLREAVDIIHSKHFHKLTQLKPECQTLLSAMLNCHINWLDHNHRQIMFVPGEPGPGPAPQDDDLRCSKCLKNQTFHLSEVKGNPKNIDVSFDFIRMSFVSSCCAAPTVPLCTDTVNTWTFTELKQMYNACTKCKQPMFSETGQNADDTTVVREDQSKEDWVTTTAGSGARVHGDYPMRGRGNSEAEEMFDSGGYQDSFNINFTLSCYWDISIL</sequence>
<gene>
    <name evidence="1" type="ORF">GOODEAATRI_031740</name>
</gene>
<reference evidence="1 2" key="1">
    <citation type="submission" date="2021-06" db="EMBL/GenBank/DDBJ databases">
        <authorList>
            <person name="Palmer J.M."/>
        </authorList>
    </citation>
    <scope>NUCLEOTIDE SEQUENCE [LARGE SCALE GENOMIC DNA]</scope>
    <source>
        <strain evidence="1 2">GA_2019</strain>
        <tissue evidence="1">Muscle</tissue>
    </source>
</reference>
<comment type="caution">
    <text evidence="1">The sequence shown here is derived from an EMBL/GenBank/DDBJ whole genome shotgun (WGS) entry which is preliminary data.</text>
</comment>
<organism evidence="1 2">
    <name type="scientific">Goodea atripinnis</name>
    <dbReference type="NCBI Taxonomy" id="208336"/>
    <lineage>
        <taxon>Eukaryota</taxon>
        <taxon>Metazoa</taxon>
        <taxon>Chordata</taxon>
        <taxon>Craniata</taxon>
        <taxon>Vertebrata</taxon>
        <taxon>Euteleostomi</taxon>
        <taxon>Actinopterygii</taxon>
        <taxon>Neopterygii</taxon>
        <taxon>Teleostei</taxon>
        <taxon>Neoteleostei</taxon>
        <taxon>Acanthomorphata</taxon>
        <taxon>Ovalentaria</taxon>
        <taxon>Atherinomorphae</taxon>
        <taxon>Cyprinodontiformes</taxon>
        <taxon>Goodeidae</taxon>
        <taxon>Goodea</taxon>
    </lineage>
</organism>
<proteinExistence type="predicted"/>
<dbReference type="Proteomes" id="UP001476798">
    <property type="component" value="Unassembled WGS sequence"/>
</dbReference>
<accession>A0ABV0PTJ9</accession>
<keyword evidence="2" id="KW-1185">Reference proteome</keyword>